<evidence type="ECO:0000313" key="9">
    <source>
        <dbReference type="Proteomes" id="UP000323300"/>
    </source>
</evidence>
<name>A0A1I3X7H0_9HYPH</name>
<dbReference type="GO" id="GO:0102559">
    <property type="term" value="F:peptide chain release factor N(5)-glutamine methyltransferase activity"/>
    <property type="evidence" value="ECO:0007669"/>
    <property type="project" value="UniProtKB-EC"/>
</dbReference>
<sequence length="306" mass="33066">MRCWPTTSRSCSPISARMAEAAGRTLAQALREARARLTVPYIDDPALEARMIVEHFSGTSRADAISTPDRLIDTTTLAAIDAALQRRLAREPVHRIFGFREFHGLRLSLSAETLEPRPDTETLVDLVLPFARETAARLGACRILDLGTGTGAIALALLKEVPLAVAVGVDISDDALATAARNAADSGLAQRFSALKSDWFAATEGRYHLIVSNPPYISSKELETLQPEVRQFDPVRALDGGEDGLDAYRIIAAGADACLEKGARIAVEIGYTQKTEVEDVFRQAGYTMIAAAKDLAGSDRALVFQR</sequence>
<evidence type="ECO:0000259" key="7">
    <source>
        <dbReference type="Pfam" id="PF17827"/>
    </source>
</evidence>
<dbReference type="PANTHER" id="PTHR18895:SF74">
    <property type="entry name" value="MTRF1L RELEASE FACTOR GLUTAMINE METHYLTRANSFERASE"/>
    <property type="match status" value="1"/>
</dbReference>
<dbReference type="PANTHER" id="PTHR18895">
    <property type="entry name" value="HEMK METHYLTRANSFERASE"/>
    <property type="match status" value="1"/>
</dbReference>
<dbReference type="InterPro" id="IPR007848">
    <property type="entry name" value="Small_mtfrase_dom"/>
</dbReference>
<feature type="binding site" evidence="5">
    <location>
        <position position="213"/>
    </location>
    <ligand>
        <name>S-adenosyl-L-methionine</name>
        <dbReference type="ChEBI" id="CHEBI:59789"/>
    </ligand>
</feature>
<dbReference type="NCBIfam" id="TIGR03534">
    <property type="entry name" value="RF_mod_PrmC"/>
    <property type="match status" value="1"/>
</dbReference>
<evidence type="ECO:0000256" key="5">
    <source>
        <dbReference type="HAMAP-Rule" id="MF_02126"/>
    </source>
</evidence>
<dbReference type="Proteomes" id="UP000323300">
    <property type="component" value="Unassembled WGS sequence"/>
</dbReference>
<dbReference type="CDD" id="cd02440">
    <property type="entry name" value="AdoMet_MTases"/>
    <property type="match status" value="1"/>
</dbReference>
<keyword evidence="2 5" id="KW-0808">Transferase</keyword>
<dbReference type="Pfam" id="PF17827">
    <property type="entry name" value="PrmC_N"/>
    <property type="match status" value="1"/>
</dbReference>
<feature type="binding site" evidence="5">
    <location>
        <begin position="213"/>
        <end position="216"/>
    </location>
    <ligand>
        <name>substrate</name>
    </ligand>
</feature>
<dbReference type="InterPro" id="IPR004556">
    <property type="entry name" value="HemK-like"/>
</dbReference>
<keyword evidence="1 5" id="KW-0489">Methyltransferase</keyword>
<dbReference type="SUPFAM" id="SSF53335">
    <property type="entry name" value="S-adenosyl-L-methionine-dependent methyltransferases"/>
    <property type="match status" value="1"/>
</dbReference>
<feature type="binding site" evidence="5">
    <location>
        <position position="170"/>
    </location>
    <ligand>
        <name>S-adenosyl-L-methionine</name>
        <dbReference type="ChEBI" id="CHEBI:59789"/>
    </ligand>
</feature>
<feature type="domain" description="Methyltransferase small" evidence="6">
    <location>
        <begin position="142"/>
        <end position="221"/>
    </location>
</feature>
<protein>
    <recommendedName>
        <fullName evidence="5">Release factor glutamine methyltransferase</fullName>
        <shortName evidence="5">RF MTase</shortName>
        <ecNumber evidence="5">2.1.1.297</ecNumber>
    </recommendedName>
    <alternativeName>
        <fullName evidence="5">N5-glutamine methyltransferase PrmC</fullName>
    </alternativeName>
    <alternativeName>
        <fullName evidence="5">Protein-(glutamine-N5) MTase PrmC</fullName>
    </alternativeName>
    <alternativeName>
        <fullName evidence="5">Protein-glutamine N-methyltransferase PrmC</fullName>
    </alternativeName>
</protein>
<evidence type="ECO:0000259" key="6">
    <source>
        <dbReference type="Pfam" id="PF05175"/>
    </source>
</evidence>
<feature type="domain" description="Release factor glutamine methyltransferase N-terminal" evidence="7">
    <location>
        <begin position="28"/>
        <end position="98"/>
    </location>
</feature>
<feature type="binding site" evidence="5">
    <location>
        <position position="199"/>
    </location>
    <ligand>
        <name>S-adenosyl-L-methionine</name>
        <dbReference type="ChEBI" id="CHEBI:59789"/>
    </ligand>
</feature>
<evidence type="ECO:0000313" key="8">
    <source>
        <dbReference type="EMBL" id="SFK15229.1"/>
    </source>
</evidence>
<evidence type="ECO:0000256" key="4">
    <source>
        <dbReference type="ARBA" id="ARBA00048391"/>
    </source>
</evidence>
<evidence type="ECO:0000256" key="3">
    <source>
        <dbReference type="ARBA" id="ARBA00022691"/>
    </source>
</evidence>
<comment type="catalytic activity">
    <reaction evidence="4 5">
        <text>L-glutaminyl-[peptide chain release factor] + S-adenosyl-L-methionine = N(5)-methyl-L-glutaminyl-[peptide chain release factor] + S-adenosyl-L-homocysteine + H(+)</text>
        <dbReference type="Rhea" id="RHEA:42896"/>
        <dbReference type="Rhea" id="RHEA-COMP:10271"/>
        <dbReference type="Rhea" id="RHEA-COMP:10272"/>
        <dbReference type="ChEBI" id="CHEBI:15378"/>
        <dbReference type="ChEBI" id="CHEBI:30011"/>
        <dbReference type="ChEBI" id="CHEBI:57856"/>
        <dbReference type="ChEBI" id="CHEBI:59789"/>
        <dbReference type="ChEBI" id="CHEBI:61891"/>
        <dbReference type="EC" id="2.1.1.297"/>
    </reaction>
</comment>
<dbReference type="InterPro" id="IPR040758">
    <property type="entry name" value="PrmC_N"/>
</dbReference>
<dbReference type="HAMAP" id="MF_02126">
    <property type="entry name" value="RF_methyltr_PrmC"/>
    <property type="match status" value="1"/>
</dbReference>
<organism evidence="8 9">
    <name type="scientific">Neomesorhizobium albiziae</name>
    <dbReference type="NCBI Taxonomy" id="335020"/>
    <lineage>
        <taxon>Bacteria</taxon>
        <taxon>Pseudomonadati</taxon>
        <taxon>Pseudomonadota</taxon>
        <taxon>Alphaproteobacteria</taxon>
        <taxon>Hyphomicrobiales</taxon>
        <taxon>Phyllobacteriaceae</taxon>
        <taxon>Neomesorhizobium</taxon>
    </lineage>
</organism>
<dbReference type="GO" id="GO:0003676">
    <property type="term" value="F:nucleic acid binding"/>
    <property type="evidence" value="ECO:0007669"/>
    <property type="project" value="InterPro"/>
</dbReference>
<dbReference type="AlphaFoldDB" id="A0A1I3X7H0"/>
<dbReference type="InterPro" id="IPR029063">
    <property type="entry name" value="SAM-dependent_MTases_sf"/>
</dbReference>
<dbReference type="Gene3D" id="1.10.8.10">
    <property type="entry name" value="DNA helicase RuvA subunit, C-terminal domain"/>
    <property type="match status" value="1"/>
</dbReference>
<dbReference type="Pfam" id="PF05175">
    <property type="entry name" value="MTS"/>
    <property type="match status" value="1"/>
</dbReference>
<dbReference type="EMBL" id="FOSL01000003">
    <property type="protein sequence ID" value="SFK15229.1"/>
    <property type="molecule type" value="Genomic_DNA"/>
</dbReference>
<dbReference type="Gene3D" id="3.40.50.150">
    <property type="entry name" value="Vaccinia Virus protein VP39"/>
    <property type="match status" value="1"/>
</dbReference>
<proteinExistence type="inferred from homology"/>
<dbReference type="GO" id="GO:0032259">
    <property type="term" value="P:methylation"/>
    <property type="evidence" value="ECO:0007669"/>
    <property type="project" value="UniProtKB-KW"/>
</dbReference>
<dbReference type="InterPro" id="IPR050320">
    <property type="entry name" value="N5-glutamine_MTase"/>
</dbReference>
<dbReference type="InterPro" id="IPR019874">
    <property type="entry name" value="RF_methyltr_PrmC"/>
</dbReference>
<dbReference type="NCBIfam" id="TIGR00536">
    <property type="entry name" value="hemK_fam"/>
    <property type="match status" value="1"/>
</dbReference>
<reference evidence="8 9" key="1">
    <citation type="submission" date="2016-10" db="EMBL/GenBank/DDBJ databases">
        <authorList>
            <person name="Varghese N."/>
            <person name="Submissions S."/>
        </authorList>
    </citation>
    <scope>NUCLEOTIDE SEQUENCE [LARGE SCALE GENOMIC DNA]</scope>
    <source>
        <strain evidence="8 9">DSM 21822</strain>
    </source>
</reference>
<feature type="binding site" evidence="5">
    <location>
        <begin position="147"/>
        <end position="151"/>
    </location>
    <ligand>
        <name>S-adenosyl-L-methionine</name>
        <dbReference type="ChEBI" id="CHEBI:59789"/>
    </ligand>
</feature>
<dbReference type="InterPro" id="IPR002052">
    <property type="entry name" value="DNA_methylase_N6_adenine_CS"/>
</dbReference>
<comment type="function">
    <text evidence="5">Methylates the class 1 translation termination release factors RF1/PrfA and RF2/PrfB on the glutamine residue of the universally conserved GGQ motif.</text>
</comment>
<keyword evidence="9" id="KW-1185">Reference proteome</keyword>
<dbReference type="EC" id="2.1.1.297" evidence="5"/>
<evidence type="ECO:0000256" key="2">
    <source>
        <dbReference type="ARBA" id="ARBA00022679"/>
    </source>
</evidence>
<accession>A0A1I3X7H0</accession>
<evidence type="ECO:0000256" key="1">
    <source>
        <dbReference type="ARBA" id="ARBA00022603"/>
    </source>
</evidence>
<dbReference type="PROSITE" id="PS00092">
    <property type="entry name" value="N6_MTASE"/>
    <property type="match status" value="1"/>
</dbReference>
<gene>
    <name evidence="5" type="primary">prmC</name>
    <name evidence="8" type="ORF">SAMN04488498_10313</name>
</gene>
<comment type="similarity">
    <text evidence="5">Belongs to the protein N5-glutamine methyltransferase family. PrmC subfamily.</text>
</comment>
<keyword evidence="3 5" id="KW-0949">S-adenosyl-L-methionine</keyword>